<name>A0AAV4VRY3_CAEEX</name>
<evidence type="ECO:0000313" key="1">
    <source>
        <dbReference type="EMBL" id="GIY72893.1"/>
    </source>
</evidence>
<comment type="caution">
    <text evidence="1">The sequence shown here is derived from an EMBL/GenBank/DDBJ whole genome shotgun (WGS) entry which is preliminary data.</text>
</comment>
<organism evidence="1 2">
    <name type="scientific">Caerostris extrusa</name>
    <name type="common">Bark spider</name>
    <name type="synonym">Caerostris bankana</name>
    <dbReference type="NCBI Taxonomy" id="172846"/>
    <lineage>
        <taxon>Eukaryota</taxon>
        <taxon>Metazoa</taxon>
        <taxon>Ecdysozoa</taxon>
        <taxon>Arthropoda</taxon>
        <taxon>Chelicerata</taxon>
        <taxon>Arachnida</taxon>
        <taxon>Araneae</taxon>
        <taxon>Araneomorphae</taxon>
        <taxon>Entelegynae</taxon>
        <taxon>Araneoidea</taxon>
        <taxon>Araneidae</taxon>
        <taxon>Caerostris</taxon>
    </lineage>
</organism>
<sequence length="98" mass="11091">MVKSRSGGMVNGPTHSTETAPVCQYVGLHCRGAKSVQRTTWTFGFDCCTQTFRVTAVLNTIDSLILSQKLNEKRPFIKKKCQRHFAFTLHHTGFLRQC</sequence>
<dbReference type="AlphaFoldDB" id="A0AAV4VRY3"/>
<keyword evidence="2" id="KW-1185">Reference proteome</keyword>
<gene>
    <name evidence="1" type="ORF">CEXT_814921</name>
</gene>
<proteinExistence type="predicted"/>
<dbReference type="Proteomes" id="UP001054945">
    <property type="component" value="Unassembled WGS sequence"/>
</dbReference>
<evidence type="ECO:0000313" key="2">
    <source>
        <dbReference type="Proteomes" id="UP001054945"/>
    </source>
</evidence>
<dbReference type="EMBL" id="BPLR01015006">
    <property type="protein sequence ID" value="GIY72893.1"/>
    <property type="molecule type" value="Genomic_DNA"/>
</dbReference>
<accession>A0AAV4VRY3</accession>
<protein>
    <submittedName>
        <fullName evidence="1">Uncharacterized protein</fullName>
    </submittedName>
</protein>
<reference evidence="1 2" key="1">
    <citation type="submission" date="2021-06" db="EMBL/GenBank/DDBJ databases">
        <title>Caerostris extrusa draft genome.</title>
        <authorList>
            <person name="Kono N."/>
            <person name="Arakawa K."/>
        </authorList>
    </citation>
    <scope>NUCLEOTIDE SEQUENCE [LARGE SCALE GENOMIC DNA]</scope>
</reference>